<proteinExistence type="predicted"/>
<organism evidence="2 3">
    <name type="scientific">Mycena metata</name>
    <dbReference type="NCBI Taxonomy" id="1033252"/>
    <lineage>
        <taxon>Eukaryota</taxon>
        <taxon>Fungi</taxon>
        <taxon>Dikarya</taxon>
        <taxon>Basidiomycota</taxon>
        <taxon>Agaricomycotina</taxon>
        <taxon>Agaricomycetes</taxon>
        <taxon>Agaricomycetidae</taxon>
        <taxon>Agaricales</taxon>
        <taxon>Marasmiineae</taxon>
        <taxon>Mycenaceae</taxon>
        <taxon>Mycena</taxon>
    </lineage>
</organism>
<protein>
    <submittedName>
        <fullName evidence="2">Uncharacterized protein</fullName>
    </submittedName>
</protein>
<evidence type="ECO:0000313" key="3">
    <source>
        <dbReference type="Proteomes" id="UP001215598"/>
    </source>
</evidence>
<dbReference type="Proteomes" id="UP001215598">
    <property type="component" value="Unassembled WGS sequence"/>
</dbReference>
<accession>A0AAD7IN15</accession>
<dbReference type="EMBL" id="JARKIB010000084">
    <property type="protein sequence ID" value="KAJ7745151.1"/>
    <property type="molecule type" value="Genomic_DNA"/>
</dbReference>
<evidence type="ECO:0000313" key="2">
    <source>
        <dbReference type="EMBL" id="KAJ7745151.1"/>
    </source>
</evidence>
<sequence length="76" mass="8116">MDAETYSDDEDIPTPAPDEYDFTSSGGGMFAGSHHFTLAGGTFNNNMNNYVAAPTAPPGLYSFTSLANTYTFQTFG</sequence>
<keyword evidence="3" id="KW-1185">Reference proteome</keyword>
<name>A0AAD7IN15_9AGAR</name>
<feature type="compositionally biased region" description="Acidic residues" evidence="1">
    <location>
        <begin position="1"/>
        <end position="12"/>
    </location>
</feature>
<evidence type="ECO:0000256" key="1">
    <source>
        <dbReference type="SAM" id="MobiDB-lite"/>
    </source>
</evidence>
<feature type="region of interest" description="Disordered" evidence="1">
    <location>
        <begin position="1"/>
        <end position="23"/>
    </location>
</feature>
<gene>
    <name evidence="2" type="ORF">B0H16DRAFT_1889511</name>
</gene>
<dbReference type="AlphaFoldDB" id="A0AAD7IN15"/>
<reference evidence="2" key="1">
    <citation type="submission" date="2023-03" db="EMBL/GenBank/DDBJ databases">
        <title>Massive genome expansion in bonnet fungi (Mycena s.s.) driven by repeated elements and novel gene families across ecological guilds.</title>
        <authorList>
            <consortium name="Lawrence Berkeley National Laboratory"/>
            <person name="Harder C.B."/>
            <person name="Miyauchi S."/>
            <person name="Viragh M."/>
            <person name="Kuo A."/>
            <person name="Thoen E."/>
            <person name="Andreopoulos B."/>
            <person name="Lu D."/>
            <person name="Skrede I."/>
            <person name="Drula E."/>
            <person name="Henrissat B."/>
            <person name="Morin E."/>
            <person name="Kohler A."/>
            <person name="Barry K."/>
            <person name="LaButti K."/>
            <person name="Morin E."/>
            <person name="Salamov A."/>
            <person name="Lipzen A."/>
            <person name="Mereny Z."/>
            <person name="Hegedus B."/>
            <person name="Baldrian P."/>
            <person name="Stursova M."/>
            <person name="Weitz H."/>
            <person name="Taylor A."/>
            <person name="Grigoriev I.V."/>
            <person name="Nagy L.G."/>
            <person name="Martin F."/>
            <person name="Kauserud H."/>
        </authorList>
    </citation>
    <scope>NUCLEOTIDE SEQUENCE</scope>
    <source>
        <strain evidence="2">CBHHK182m</strain>
    </source>
</reference>
<comment type="caution">
    <text evidence="2">The sequence shown here is derived from an EMBL/GenBank/DDBJ whole genome shotgun (WGS) entry which is preliminary data.</text>
</comment>